<reference evidence="1 2" key="1">
    <citation type="submission" date="2017-07" db="EMBL/GenBank/DDBJ databases">
        <title>Phylogenetic study on the rhizospheric bacterium Ochrobactrum sp. A44.</title>
        <authorList>
            <person name="Krzyzanowska D.M."/>
            <person name="Ossowicki A."/>
            <person name="Rajewska M."/>
            <person name="Maciag T."/>
            <person name="Kaczynski Z."/>
            <person name="Czerwicka M."/>
            <person name="Jafra S."/>
        </authorList>
    </citation>
    <scope>NUCLEOTIDE SEQUENCE [LARGE SCALE GENOMIC DNA]</scope>
    <source>
        <strain evidence="1 2">PR17</strain>
    </source>
</reference>
<protein>
    <submittedName>
        <fullName evidence="1">Uncharacterized protein</fullName>
    </submittedName>
</protein>
<dbReference type="OrthoDB" id="6696050at2"/>
<dbReference type="RefSeq" id="WP_094577283.1">
    <property type="nucleotide sequence ID" value="NZ_JBHEEL010000001.1"/>
</dbReference>
<organism evidence="1 2">
    <name type="scientific">Brucella rhizosphaerae</name>
    <dbReference type="NCBI Taxonomy" id="571254"/>
    <lineage>
        <taxon>Bacteria</taxon>
        <taxon>Pseudomonadati</taxon>
        <taxon>Pseudomonadota</taxon>
        <taxon>Alphaproteobacteria</taxon>
        <taxon>Hyphomicrobiales</taxon>
        <taxon>Brucellaceae</taxon>
        <taxon>Brucella/Ochrobactrum group</taxon>
        <taxon>Brucella</taxon>
    </lineage>
</organism>
<sequence>MGNWKTHIKVGDLAEDQKLELICRKCNRLAYTDKLLLCETVDRSQLYLDQIESMARCKGRGCKGNMRLSMVRLKEMSGFVGGLA</sequence>
<accession>A0A256FI56</accession>
<dbReference type="EMBL" id="NNRK01000026">
    <property type="protein sequence ID" value="OYR14523.1"/>
    <property type="molecule type" value="Genomic_DNA"/>
</dbReference>
<comment type="caution">
    <text evidence="1">The sequence shown here is derived from an EMBL/GenBank/DDBJ whole genome shotgun (WGS) entry which is preliminary data.</text>
</comment>
<evidence type="ECO:0000313" key="2">
    <source>
        <dbReference type="Proteomes" id="UP000216345"/>
    </source>
</evidence>
<keyword evidence="2" id="KW-1185">Reference proteome</keyword>
<proteinExistence type="predicted"/>
<gene>
    <name evidence="1" type="ORF">CEV32_0528</name>
</gene>
<dbReference type="AlphaFoldDB" id="A0A256FI56"/>
<name>A0A256FI56_9HYPH</name>
<dbReference type="Proteomes" id="UP000216345">
    <property type="component" value="Unassembled WGS sequence"/>
</dbReference>
<evidence type="ECO:0000313" key="1">
    <source>
        <dbReference type="EMBL" id="OYR14523.1"/>
    </source>
</evidence>